<dbReference type="AlphaFoldDB" id="A0A7J9HC12"/>
<proteinExistence type="predicted"/>
<feature type="non-terminal residue" evidence="1">
    <location>
        <position position="31"/>
    </location>
</feature>
<keyword evidence="2" id="KW-1185">Reference proteome</keyword>
<dbReference type="Proteomes" id="UP000593560">
    <property type="component" value="Unassembled WGS sequence"/>
</dbReference>
<name>A0A7J9HC12_9ROSI</name>
<comment type="caution">
    <text evidence="1">The sequence shown here is derived from an EMBL/GenBank/DDBJ whole genome shotgun (WGS) entry which is preliminary data.</text>
</comment>
<reference evidence="1 2" key="1">
    <citation type="journal article" date="2019" name="Genome Biol. Evol.">
        <title>Insights into the evolution of the New World diploid cottons (Gossypium, subgenus Houzingenia) based on genome sequencing.</title>
        <authorList>
            <person name="Grover C.E."/>
            <person name="Arick M.A. 2nd"/>
            <person name="Thrash A."/>
            <person name="Conover J.L."/>
            <person name="Sanders W.S."/>
            <person name="Peterson D.G."/>
            <person name="Frelichowski J.E."/>
            <person name="Scheffler J.A."/>
            <person name="Scheffler B.E."/>
            <person name="Wendel J.F."/>
        </authorList>
    </citation>
    <scope>NUCLEOTIDE SEQUENCE [LARGE SCALE GENOMIC DNA]</scope>
    <source>
        <strain evidence="1">0</strain>
        <tissue evidence="1">Leaf</tissue>
    </source>
</reference>
<evidence type="ECO:0000313" key="2">
    <source>
        <dbReference type="Proteomes" id="UP000593560"/>
    </source>
</evidence>
<sequence>MVVAEIILPVELQLMLLLPPPLLLLLPQLTY</sequence>
<gene>
    <name evidence="1" type="ORF">Gohar_023188</name>
</gene>
<accession>A0A7J9HC12</accession>
<organism evidence="1 2">
    <name type="scientific">Gossypium harknessii</name>
    <dbReference type="NCBI Taxonomy" id="34285"/>
    <lineage>
        <taxon>Eukaryota</taxon>
        <taxon>Viridiplantae</taxon>
        <taxon>Streptophyta</taxon>
        <taxon>Embryophyta</taxon>
        <taxon>Tracheophyta</taxon>
        <taxon>Spermatophyta</taxon>
        <taxon>Magnoliopsida</taxon>
        <taxon>eudicotyledons</taxon>
        <taxon>Gunneridae</taxon>
        <taxon>Pentapetalae</taxon>
        <taxon>rosids</taxon>
        <taxon>malvids</taxon>
        <taxon>Malvales</taxon>
        <taxon>Malvaceae</taxon>
        <taxon>Malvoideae</taxon>
        <taxon>Gossypium</taxon>
    </lineage>
</organism>
<evidence type="ECO:0000313" key="1">
    <source>
        <dbReference type="EMBL" id="MBA0807381.1"/>
    </source>
</evidence>
<protein>
    <submittedName>
        <fullName evidence="1">Uncharacterized protein</fullName>
    </submittedName>
</protein>
<dbReference type="EMBL" id="JABFAD010000009">
    <property type="protein sequence ID" value="MBA0807381.1"/>
    <property type="molecule type" value="Genomic_DNA"/>
</dbReference>